<reference evidence="2 3" key="1">
    <citation type="journal article" date="2009" name="Proc. Natl. Acad. Sci. U.S.A.">
        <title>Characterizing a model human gut microbiota composed of members of its two dominant bacterial phyla.</title>
        <authorList>
            <person name="Mahowald M.A."/>
            <person name="Rey F.E."/>
            <person name="Seedorf H."/>
            <person name="Turnbaugh P.J."/>
            <person name="Fulton R.S."/>
            <person name="Wollam A."/>
            <person name="Shah N."/>
            <person name="Wang C."/>
            <person name="Magrini V."/>
            <person name="Wilson R.K."/>
            <person name="Cantarel B.L."/>
            <person name="Coutinho P.M."/>
            <person name="Henrissat B."/>
            <person name="Crock L.W."/>
            <person name="Russell A."/>
            <person name="Verberkmoes N.C."/>
            <person name="Hettich R.L."/>
            <person name="Gordon J.I."/>
        </authorList>
    </citation>
    <scope>NUCLEOTIDE SEQUENCE [LARGE SCALE GENOMIC DNA]</scope>
    <source>
        <strain evidence="3">ATCC 27750 / DSM 3376 / VPI C15-48 / C15-B4</strain>
        <plasmid evidence="2">unnamed</plasmid>
    </source>
</reference>
<accession>C4Z6C9</accession>
<keyword evidence="1" id="KW-0472">Membrane</keyword>
<dbReference type="EMBL" id="CP001106">
    <property type="protein sequence ID" value="ACR73521.1"/>
    <property type="molecule type" value="Genomic_DNA"/>
</dbReference>
<dbReference type="AlphaFoldDB" id="C4Z6C9"/>
<sequence length="54" mass="6574">MKMKKQSIWMTIADMDMKITHIQTQYVLMMFYVMSKKLMKAYIFLYALMQTVIL</sequence>
<evidence type="ECO:0000313" key="2">
    <source>
        <dbReference type="EMBL" id="ACR73521.1"/>
    </source>
</evidence>
<keyword evidence="1" id="KW-1133">Transmembrane helix</keyword>
<dbReference type="Proteomes" id="UP000001476">
    <property type="component" value="Plasmid pEubeli2"/>
</dbReference>
<name>C4Z6C9_LACE2</name>
<organism evidence="2 3">
    <name type="scientific">Lachnospira eligens (strain ATCC 27750 / DSM 3376 / VPI C15-48 / C15-B4)</name>
    <name type="common">Eubacterium eligens</name>
    <dbReference type="NCBI Taxonomy" id="515620"/>
    <lineage>
        <taxon>Bacteria</taxon>
        <taxon>Bacillati</taxon>
        <taxon>Bacillota</taxon>
        <taxon>Clostridia</taxon>
        <taxon>Lachnospirales</taxon>
        <taxon>Lachnospiraceae</taxon>
        <taxon>Lachnospira</taxon>
    </lineage>
</organism>
<geneLocation type="plasmid" evidence="3">
    <name>pEubeli2</name>
</geneLocation>
<evidence type="ECO:0000313" key="3">
    <source>
        <dbReference type="Proteomes" id="UP000001476"/>
    </source>
</evidence>
<proteinExistence type="predicted"/>
<protein>
    <submittedName>
        <fullName evidence="2">Uncharacterized protein</fullName>
    </submittedName>
</protein>
<gene>
    <name evidence="2" type="ordered locus">EUBELI_20376</name>
</gene>
<keyword evidence="1" id="KW-0812">Transmembrane</keyword>
<keyword evidence="2" id="KW-0614">Plasmid</keyword>
<keyword evidence="3" id="KW-1185">Reference proteome</keyword>
<evidence type="ECO:0000256" key="1">
    <source>
        <dbReference type="SAM" id="Phobius"/>
    </source>
</evidence>
<dbReference type="HOGENOM" id="CLU_3043495_0_0_9"/>
<feature type="transmembrane region" description="Helical" evidence="1">
    <location>
        <begin position="26"/>
        <end position="49"/>
    </location>
</feature>
<dbReference type="KEGG" id="eel:EUBELI_20376"/>